<comment type="caution">
    <text evidence="1">The sequence shown here is derived from an EMBL/GenBank/DDBJ whole genome shotgun (WGS) entry which is preliminary data.</text>
</comment>
<name>A0A0V0ZWA1_9BILA</name>
<accession>A0A0V0ZWA1</accession>
<organism evidence="1 2">
    <name type="scientific">Trichinella patagoniensis</name>
    <dbReference type="NCBI Taxonomy" id="990121"/>
    <lineage>
        <taxon>Eukaryota</taxon>
        <taxon>Metazoa</taxon>
        <taxon>Ecdysozoa</taxon>
        <taxon>Nematoda</taxon>
        <taxon>Enoplea</taxon>
        <taxon>Dorylaimia</taxon>
        <taxon>Trichinellida</taxon>
        <taxon>Trichinellidae</taxon>
        <taxon>Trichinella</taxon>
    </lineage>
</organism>
<sequence>MSDDAVTVLLSHLDLSKSAANNHLHQLLIITSQYKVVHVHVSVNLVHLTRRCAKFSSHNHSNFCLRISRPTEIMIKEYTTLQKDQFYEVALFEWTASLLKGGKVKSVRQSDCWNSFGSEPGGLHLNAGDGRRMDEPSWQ</sequence>
<gene>
    <name evidence="1" type="ORF">T12_7216</name>
</gene>
<evidence type="ECO:0000313" key="2">
    <source>
        <dbReference type="Proteomes" id="UP000054783"/>
    </source>
</evidence>
<protein>
    <submittedName>
        <fullName evidence="1">Uncharacterized protein</fullName>
    </submittedName>
</protein>
<dbReference type="EMBL" id="JYDQ01000072">
    <property type="protein sequence ID" value="KRY16837.1"/>
    <property type="molecule type" value="Genomic_DNA"/>
</dbReference>
<reference evidence="1 2" key="1">
    <citation type="submission" date="2015-01" db="EMBL/GenBank/DDBJ databases">
        <title>Evolution of Trichinella species and genotypes.</title>
        <authorList>
            <person name="Korhonen P.K."/>
            <person name="Edoardo P."/>
            <person name="Giuseppe L.R."/>
            <person name="Gasser R.B."/>
        </authorList>
    </citation>
    <scope>NUCLEOTIDE SEQUENCE [LARGE SCALE GENOMIC DNA]</scope>
    <source>
        <strain evidence="1">ISS2496</strain>
    </source>
</reference>
<proteinExistence type="predicted"/>
<dbReference type="AlphaFoldDB" id="A0A0V0ZWA1"/>
<keyword evidence="2" id="KW-1185">Reference proteome</keyword>
<dbReference type="Proteomes" id="UP000054783">
    <property type="component" value="Unassembled WGS sequence"/>
</dbReference>
<evidence type="ECO:0000313" key="1">
    <source>
        <dbReference type="EMBL" id="KRY16837.1"/>
    </source>
</evidence>